<reference evidence="2" key="1">
    <citation type="submission" date="2016-12" db="EMBL/GenBank/DDBJ databases">
        <title>The genomes of Aspergillus section Nigri reveals drivers in fungal speciation.</title>
        <authorList>
            <consortium name="DOE Joint Genome Institute"/>
            <person name="Vesth T.C."/>
            <person name="Nybo J."/>
            <person name="Theobald S."/>
            <person name="Brandl J."/>
            <person name="Frisvad J.C."/>
            <person name="Nielsen K.F."/>
            <person name="Lyhne E.K."/>
            <person name="Kogle M.E."/>
            <person name="Kuo A."/>
            <person name="Riley R."/>
            <person name="Clum A."/>
            <person name="Nolan M."/>
            <person name="Lipzen A."/>
            <person name="Salamov A."/>
            <person name="Henrissat B."/>
            <person name="Wiebenga A."/>
            <person name="De Vries R.P."/>
            <person name="Grigoriev I.V."/>
            <person name="Mortensen U.H."/>
            <person name="Andersen M.R."/>
            <person name="Baker S.E."/>
        </authorList>
    </citation>
    <scope>NUCLEOTIDE SEQUENCE [LARGE SCALE GENOMIC DNA]</scope>
    <source>
        <strain evidence="2">CBS 113365</strain>
    </source>
</reference>
<feature type="compositionally biased region" description="Basic and acidic residues" evidence="1">
    <location>
        <begin position="59"/>
        <end position="68"/>
    </location>
</feature>
<name>A0A319BAG6_ASPVC</name>
<feature type="region of interest" description="Disordered" evidence="1">
    <location>
        <begin position="59"/>
        <end position="81"/>
    </location>
</feature>
<accession>A0A319BAG6</accession>
<organism evidence="2 3">
    <name type="scientific">Aspergillus vadensis (strain CBS 113365 / IMI 142717 / IBT 24658)</name>
    <dbReference type="NCBI Taxonomy" id="1448311"/>
    <lineage>
        <taxon>Eukaryota</taxon>
        <taxon>Fungi</taxon>
        <taxon>Dikarya</taxon>
        <taxon>Ascomycota</taxon>
        <taxon>Pezizomycotina</taxon>
        <taxon>Eurotiomycetes</taxon>
        <taxon>Eurotiomycetidae</taxon>
        <taxon>Eurotiales</taxon>
        <taxon>Aspergillaceae</taxon>
        <taxon>Aspergillus</taxon>
        <taxon>Aspergillus subgen. Circumdati</taxon>
    </lineage>
</organism>
<protein>
    <submittedName>
        <fullName evidence="2">Uncharacterized protein</fullName>
    </submittedName>
</protein>
<dbReference type="RefSeq" id="XP_025562745.1">
    <property type="nucleotide sequence ID" value="XM_025712959.1"/>
</dbReference>
<sequence length="81" mass="9436">MTSAPGFESVWRLRLTIDGPRCRKMNRTRDNGLMRTATYTWSRIAEQKDRSRVKVEINTKQGEEKFEEATSLDPMDLENAN</sequence>
<proteinExistence type="predicted"/>
<evidence type="ECO:0000313" key="2">
    <source>
        <dbReference type="EMBL" id="PYH68951.1"/>
    </source>
</evidence>
<dbReference type="AlphaFoldDB" id="A0A319BAG6"/>
<dbReference type="GeneID" id="37217551"/>
<dbReference type="EMBL" id="KZ821625">
    <property type="protein sequence ID" value="PYH68951.1"/>
    <property type="molecule type" value="Genomic_DNA"/>
</dbReference>
<dbReference type="Proteomes" id="UP000248405">
    <property type="component" value="Unassembled WGS sequence"/>
</dbReference>
<evidence type="ECO:0000313" key="3">
    <source>
        <dbReference type="Proteomes" id="UP000248405"/>
    </source>
</evidence>
<keyword evidence="3" id="KW-1185">Reference proteome</keyword>
<evidence type="ECO:0000256" key="1">
    <source>
        <dbReference type="SAM" id="MobiDB-lite"/>
    </source>
</evidence>
<gene>
    <name evidence="2" type="ORF">BO88DRAFT_54678</name>
</gene>